<evidence type="ECO:0000256" key="8">
    <source>
        <dbReference type="ARBA" id="ARBA00022840"/>
    </source>
</evidence>
<evidence type="ECO:0000256" key="1">
    <source>
        <dbReference type="ARBA" id="ARBA00000085"/>
    </source>
</evidence>
<dbReference type="Gene3D" id="1.10.287.130">
    <property type="match status" value="1"/>
</dbReference>
<dbReference type="InterPro" id="IPR036097">
    <property type="entry name" value="HisK_dim/P_sf"/>
</dbReference>
<feature type="coiled-coil region" evidence="13">
    <location>
        <begin position="31"/>
        <end position="69"/>
    </location>
</feature>
<name>A0A850RDM1_9GAMM</name>
<evidence type="ECO:0000256" key="9">
    <source>
        <dbReference type="ARBA" id="ARBA00023012"/>
    </source>
</evidence>
<dbReference type="SUPFAM" id="SSF55785">
    <property type="entry name" value="PYP-like sensor domain (PAS domain)"/>
    <property type="match status" value="1"/>
</dbReference>
<dbReference type="PRINTS" id="PR00344">
    <property type="entry name" value="BCTRLSENSOR"/>
</dbReference>
<dbReference type="GO" id="GO:0005524">
    <property type="term" value="F:ATP binding"/>
    <property type="evidence" value="ECO:0007669"/>
    <property type="project" value="UniProtKB-KW"/>
</dbReference>
<dbReference type="SMART" id="SM00448">
    <property type="entry name" value="REC"/>
    <property type="match status" value="1"/>
</dbReference>
<keyword evidence="13" id="KW-0175">Coiled coil</keyword>
<dbReference type="PROSITE" id="PS50109">
    <property type="entry name" value="HIS_KIN"/>
    <property type="match status" value="1"/>
</dbReference>
<dbReference type="Gene3D" id="3.30.565.10">
    <property type="entry name" value="Histidine kinase-like ATPase, C-terminal domain"/>
    <property type="match status" value="1"/>
</dbReference>
<gene>
    <name evidence="17" type="ORF">HW932_19535</name>
</gene>
<dbReference type="PROSITE" id="PS50113">
    <property type="entry name" value="PAC"/>
    <property type="match status" value="1"/>
</dbReference>
<evidence type="ECO:0000256" key="4">
    <source>
        <dbReference type="ARBA" id="ARBA00022553"/>
    </source>
</evidence>
<dbReference type="Pfam" id="PF00512">
    <property type="entry name" value="HisKA"/>
    <property type="match status" value="1"/>
</dbReference>
<evidence type="ECO:0000256" key="11">
    <source>
        <dbReference type="ARBA" id="ARBA00023306"/>
    </source>
</evidence>
<dbReference type="SMART" id="SM00387">
    <property type="entry name" value="HATPase_c"/>
    <property type="match status" value="1"/>
</dbReference>
<evidence type="ECO:0000313" key="18">
    <source>
        <dbReference type="Proteomes" id="UP000592294"/>
    </source>
</evidence>
<sequence length="442" mass="49353">MVWVLVNAYPEFDAQGNLEQIVVTFIDITERKLLEAEVQEHQQHLERLVERKTRELIQAKEQAEAANRAKSAFLANMSHEIRTPLNAVLGMTHLMRRDAIDADQSDRLDKIEVAGRHLLDIINAILDLAKIESGKLELEETEIDISAIVRQLVAMLSDRIEAKQLALRVKLQHLPSHLIGDPVRIQQALLNYATNAIKFTEAGHVTLRVVLEAERADDVVVRFEVEDSGIGIAPDQVSRLFTEFEQTDASITRRYGGTGLGLALTKRLAELMGGEAGVESTPGVGSRFWFSVRLRRGPPSSSDAEPVSWSGVPDVPARELAGRRLLLVEDEPVNREVVLGLIGEWGLFVDTAEDGAQALERAQQQSYDLILMDMQMPVMDGLEATRRLRRQPATARVPIVAMTANAFAEDRQRCLEAGMNDFLVKPVDPDTLYQTLRHWLVA</sequence>
<evidence type="ECO:0000259" key="16">
    <source>
        <dbReference type="PROSITE" id="PS50113"/>
    </source>
</evidence>
<dbReference type="Pfam" id="PF02518">
    <property type="entry name" value="HATPase_c"/>
    <property type="match status" value="1"/>
</dbReference>
<dbReference type="InterPro" id="IPR001789">
    <property type="entry name" value="Sig_transdc_resp-reg_receiver"/>
</dbReference>
<keyword evidence="6" id="KW-0547">Nucleotide-binding</keyword>
<feature type="domain" description="Histidine kinase" evidence="14">
    <location>
        <begin position="76"/>
        <end position="296"/>
    </location>
</feature>
<keyword evidence="5" id="KW-0808">Transferase</keyword>
<dbReference type="GO" id="GO:0016020">
    <property type="term" value="C:membrane"/>
    <property type="evidence" value="ECO:0007669"/>
    <property type="project" value="UniProtKB-SubCell"/>
</dbReference>
<dbReference type="CDD" id="cd17546">
    <property type="entry name" value="REC_hyHK_CKI1_RcsC-like"/>
    <property type="match status" value="1"/>
</dbReference>
<comment type="catalytic activity">
    <reaction evidence="1">
        <text>ATP + protein L-histidine = ADP + protein N-phospho-L-histidine.</text>
        <dbReference type="EC" id="2.7.13.3"/>
    </reaction>
</comment>
<evidence type="ECO:0000259" key="14">
    <source>
        <dbReference type="PROSITE" id="PS50109"/>
    </source>
</evidence>
<accession>A0A850RDM1</accession>
<evidence type="ECO:0000256" key="13">
    <source>
        <dbReference type="SAM" id="Coils"/>
    </source>
</evidence>
<feature type="domain" description="PAC" evidence="16">
    <location>
        <begin position="1"/>
        <end position="40"/>
    </location>
</feature>
<keyword evidence="9" id="KW-0902">Two-component regulatory system</keyword>
<dbReference type="InterPro" id="IPR000700">
    <property type="entry name" value="PAS-assoc_C"/>
</dbReference>
<dbReference type="PANTHER" id="PTHR45339:SF3">
    <property type="entry name" value="HISTIDINE KINASE"/>
    <property type="match status" value="1"/>
</dbReference>
<protein>
    <recommendedName>
        <fullName evidence="3">histidine kinase</fullName>
        <ecNumber evidence="3">2.7.13.3</ecNumber>
    </recommendedName>
</protein>
<dbReference type="InterPro" id="IPR004358">
    <property type="entry name" value="Sig_transdc_His_kin-like_C"/>
</dbReference>
<evidence type="ECO:0000256" key="6">
    <source>
        <dbReference type="ARBA" id="ARBA00022741"/>
    </source>
</evidence>
<evidence type="ECO:0000313" key="17">
    <source>
        <dbReference type="EMBL" id="NVZ11448.1"/>
    </source>
</evidence>
<dbReference type="SMART" id="SM00388">
    <property type="entry name" value="HisKA"/>
    <property type="match status" value="1"/>
</dbReference>
<dbReference type="EMBL" id="JABZEO010000023">
    <property type="protein sequence ID" value="NVZ11448.1"/>
    <property type="molecule type" value="Genomic_DNA"/>
</dbReference>
<dbReference type="CDD" id="cd16922">
    <property type="entry name" value="HATPase_EvgS-ArcB-TorS-like"/>
    <property type="match status" value="1"/>
</dbReference>
<keyword evidence="7" id="KW-0418">Kinase</keyword>
<dbReference type="SUPFAM" id="SSF47384">
    <property type="entry name" value="Homodimeric domain of signal transducing histidine kinase"/>
    <property type="match status" value="1"/>
</dbReference>
<dbReference type="InterPro" id="IPR003661">
    <property type="entry name" value="HisK_dim/P_dom"/>
</dbReference>
<keyword evidence="4 12" id="KW-0597">Phosphoprotein</keyword>
<dbReference type="FunFam" id="3.30.565.10:FF:000010">
    <property type="entry name" value="Sensor histidine kinase RcsC"/>
    <property type="match status" value="1"/>
</dbReference>
<evidence type="ECO:0000256" key="12">
    <source>
        <dbReference type="PROSITE-ProRule" id="PRU00169"/>
    </source>
</evidence>
<comment type="caution">
    <text evidence="17">The sequence shown here is derived from an EMBL/GenBank/DDBJ whole genome shotgun (WGS) entry which is preliminary data.</text>
</comment>
<dbReference type="EC" id="2.7.13.3" evidence="3"/>
<dbReference type="CDD" id="cd00082">
    <property type="entry name" value="HisKA"/>
    <property type="match status" value="1"/>
</dbReference>
<dbReference type="PANTHER" id="PTHR45339">
    <property type="entry name" value="HYBRID SIGNAL TRANSDUCTION HISTIDINE KINASE J"/>
    <property type="match status" value="1"/>
</dbReference>
<keyword evidence="8" id="KW-0067">ATP-binding</keyword>
<dbReference type="Proteomes" id="UP000592294">
    <property type="component" value="Unassembled WGS sequence"/>
</dbReference>
<evidence type="ECO:0000256" key="10">
    <source>
        <dbReference type="ARBA" id="ARBA00023136"/>
    </source>
</evidence>
<dbReference type="InterPro" id="IPR036890">
    <property type="entry name" value="HATPase_C_sf"/>
</dbReference>
<dbReference type="SUPFAM" id="SSF55874">
    <property type="entry name" value="ATPase domain of HSP90 chaperone/DNA topoisomerase II/histidine kinase"/>
    <property type="match status" value="1"/>
</dbReference>
<evidence type="ECO:0000259" key="15">
    <source>
        <dbReference type="PROSITE" id="PS50110"/>
    </source>
</evidence>
<dbReference type="InterPro" id="IPR005467">
    <property type="entry name" value="His_kinase_dom"/>
</dbReference>
<evidence type="ECO:0000256" key="2">
    <source>
        <dbReference type="ARBA" id="ARBA00004370"/>
    </source>
</evidence>
<evidence type="ECO:0000256" key="5">
    <source>
        <dbReference type="ARBA" id="ARBA00022679"/>
    </source>
</evidence>
<dbReference type="FunFam" id="1.10.287.130:FF:000038">
    <property type="entry name" value="Sensory transduction histidine kinase"/>
    <property type="match status" value="1"/>
</dbReference>
<dbReference type="GO" id="GO:0000155">
    <property type="term" value="F:phosphorelay sensor kinase activity"/>
    <property type="evidence" value="ECO:0007669"/>
    <property type="project" value="InterPro"/>
</dbReference>
<dbReference type="PROSITE" id="PS50110">
    <property type="entry name" value="RESPONSE_REGULATORY"/>
    <property type="match status" value="1"/>
</dbReference>
<feature type="domain" description="Response regulatory" evidence="15">
    <location>
        <begin position="324"/>
        <end position="440"/>
    </location>
</feature>
<dbReference type="InterPro" id="IPR003594">
    <property type="entry name" value="HATPase_dom"/>
</dbReference>
<dbReference type="Gene3D" id="3.40.50.2300">
    <property type="match status" value="1"/>
</dbReference>
<dbReference type="SUPFAM" id="SSF52172">
    <property type="entry name" value="CheY-like"/>
    <property type="match status" value="1"/>
</dbReference>
<proteinExistence type="predicted"/>
<reference evidence="17 18" key="1">
    <citation type="submission" date="2020-06" db="EMBL/GenBank/DDBJ databases">
        <title>Whole-genome sequence of Allochromatium humboldtianum DSM 21881, type strain.</title>
        <authorList>
            <person name="Kyndt J.A."/>
            <person name="Meyer T.E."/>
        </authorList>
    </citation>
    <scope>NUCLEOTIDE SEQUENCE [LARGE SCALE GENOMIC DNA]</scope>
    <source>
        <strain evidence="17 18">DSM 21881</strain>
    </source>
</reference>
<dbReference type="AlphaFoldDB" id="A0A850RDM1"/>
<evidence type="ECO:0000256" key="3">
    <source>
        <dbReference type="ARBA" id="ARBA00012438"/>
    </source>
</evidence>
<feature type="modified residue" description="4-aspartylphosphate" evidence="12">
    <location>
        <position position="373"/>
    </location>
</feature>
<dbReference type="InterPro" id="IPR011006">
    <property type="entry name" value="CheY-like_superfamily"/>
</dbReference>
<keyword evidence="18" id="KW-1185">Reference proteome</keyword>
<comment type="subcellular location">
    <subcellularLocation>
        <location evidence="2">Membrane</location>
    </subcellularLocation>
</comment>
<dbReference type="InterPro" id="IPR035965">
    <property type="entry name" value="PAS-like_dom_sf"/>
</dbReference>
<organism evidence="17 18">
    <name type="scientific">Allochromatium humboldtianum</name>
    <dbReference type="NCBI Taxonomy" id="504901"/>
    <lineage>
        <taxon>Bacteria</taxon>
        <taxon>Pseudomonadati</taxon>
        <taxon>Pseudomonadota</taxon>
        <taxon>Gammaproteobacteria</taxon>
        <taxon>Chromatiales</taxon>
        <taxon>Chromatiaceae</taxon>
        <taxon>Allochromatium</taxon>
    </lineage>
</organism>
<dbReference type="Gene3D" id="3.30.450.20">
    <property type="entry name" value="PAS domain"/>
    <property type="match status" value="1"/>
</dbReference>
<evidence type="ECO:0000256" key="7">
    <source>
        <dbReference type="ARBA" id="ARBA00022777"/>
    </source>
</evidence>
<keyword evidence="11" id="KW-0131">Cell cycle</keyword>
<dbReference type="Pfam" id="PF00072">
    <property type="entry name" value="Response_reg"/>
    <property type="match status" value="1"/>
</dbReference>
<keyword evidence="10" id="KW-0472">Membrane</keyword>